<keyword evidence="2" id="KW-1185">Reference proteome</keyword>
<dbReference type="EMBL" id="JADFTS010000009">
    <property type="protein sequence ID" value="KAF9590735.1"/>
    <property type="molecule type" value="Genomic_DNA"/>
</dbReference>
<dbReference type="SUPFAM" id="SSF51445">
    <property type="entry name" value="(Trans)glycosidases"/>
    <property type="match status" value="1"/>
</dbReference>
<dbReference type="InterPro" id="IPR017853">
    <property type="entry name" value="GH"/>
</dbReference>
<dbReference type="InterPro" id="IPR044965">
    <property type="entry name" value="Glyco_hydro_17_plant"/>
</dbReference>
<dbReference type="GO" id="GO:0005975">
    <property type="term" value="P:carbohydrate metabolic process"/>
    <property type="evidence" value="ECO:0007669"/>
    <property type="project" value="InterPro"/>
</dbReference>
<proteinExistence type="predicted"/>
<evidence type="ECO:0000313" key="1">
    <source>
        <dbReference type="EMBL" id="KAF9590735.1"/>
    </source>
</evidence>
<gene>
    <name evidence="1" type="ORF">IFM89_037501</name>
</gene>
<dbReference type="GO" id="GO:0004553">
    <property type="term" value="F:hydrolase activity, hydrolyzing O-glycosyl compounds"/>
    <property type="evidence" value="ECO:0007669"/>
    <property type="project" value="InterPro"/>
</dbReference>
<dbReference type="Gene3D" id="3.20.20.80">
    <property type="entry name" value="Glycosidases"/>
    <property type="match status" value="1"/>
</dbReference>
<dbReference type="Proteomes" id="UP000631114">
    <property type="component" value="Unassembled WGS sequence"/>
</dbReference>
<comment type="caution">
    <text evidence="1">The sequence shown here is derived from an EMBL/GenBank/DDBJ whole genome shotgun (WGS) entry which is preliminary data.</text>
</comment>
<accession>A0A835GZY9</accession>
<protein>
    <submittedName>
        <fullName evidence="1">Uncharacterized protein</fullName>
    </submittedName>
</protein>
<name>A0A835GZY9_9MAGN</name>
<organism evidence="1 2">
    <name type="scientific">Coptis chinensis</name>
    <dbReference type="NCBI Taxonomy" id="261450"/>
    <lineage>
        <taxon>Eukaryota</taxon>
        <taxon>Viridiplantae</taxon>
        <taxon>Streptophyta</taxon>
        <taxon>Embryophyta</taxon>
        <taxon>Tracheophyta</taxon>
        <taxon>Spermatophyta</taxon>
        <taxon>Magnoliopsida</taxon>
        <taxon>Ranunculales</taxon>
        <taxon>Ranunculaceae</taxon>
        <taxon>Coptidoideae</taxon>
        <taxon>Coptis</taxon>
    </lineage>
</organism>
<dbReference type="PANTHER" id="PTHR32227">
    <property type="entry name" value="GLUCAN ENDO-1,3-BETA-GLUCOSIDASE BG1-RELATED-RELATED"/>
    <property type="match status" value="1"/>
</dbReference>
<evidence type="ECO:0000313" key="2">
    <source>
        <dbReference type="Proteomes" id="UP000631114"/>
    </source>
</evidence>
<sequence length="245" mass="28371">MYGPFFGKWPEISIVSNGAKPRHRRWLAFQIQNHLMCKDWYDVYEDEILIARAVVPFDYGMVLSDSSQVCQVLSSTRMLLPKKVFYAFIGVNIGTDLSDMPNPTRWFLAGEGPSRSDMAVQCYCYQPGSVMFFAHVPDYQHHRYCGRLGGLLHRSWDPNMVPLLKFLRTSGSPPLLNVYPYYDYMQSNDVIPLDYALFRPLPPNKEALDSNLFSTTTMSFIFVVDHRLYFYDGLLELHQYSHCST</sequence>
<reference evidence="1 2" key="1">
    <citation type="submission" date="2020-10" db="EMBL/GenBank/DDBJ databases">
        <title>The Coptis chinensis genome and diversification of protoberbering-type alkaloids.</title>
        <authorList>
            <person name="Wang B."/>
            <person name="Shu S."/>
            <person name="Song C."/>
            <person name="Liu Y."/>
        </authorList>
    </citation>
    <scope>NUCLEOTIDE SEQUENCE [LARGE SCALE GENOMIC DNA]</scope>
    <source>
        <strain evidence="1">HL-2020</strain>
        <tissue evidence="1">Leaf</tissue>
    </source>
</reference>
<dbReference type="AlphaFoldDB" id="A0A835GZY9"/>